<evidence type="ECO:0000313" key="3">
    <source>
        <dbReference type="Proteomes" id="UP000229081"/>
    </source>
</evidence>
<reference evidence="2 3" key="1">
    <citation type="submission" date="2017-11" db="EMBL/GenBank/DDBJ databases">
        <title>Complete genome sequence of Sphingomonas sp. Strain Cra20, a psychrotolerant potential plant growth promoting rhizobacteria.</title>
        <authorList>
            <person name="Luo Y."/>
        </authorList>
    </citation>
    <scope>NUCLEOTIDE SEQUENCE [LARGE SCALE GENOMIC DNA]</scope>
    <source>
        <strain evidence="2 3">Cra20</strain>
    </source>
</reference>
<accession>A0A2K8MRX4</accession>
<dbReference type="OrthoDB" id="7572100at2"/>
<keyword evidence="1" id="KW-0812">Transmembrane</keyword>
<keyword evidence="1" id="KW-1133">Transmembrane helix</keyword>
<dbReference type="Proteomes" id="UP000229081">
    <property type="component" value="Chromosome"/>
</dbReference>
<dbReference type="KEGG" id="sphc:CVN68_21590"/>
<evidence type="ECO:0000313" key="2">
    <source>
        <dbReference type="EMBL" id="ATY34231.1"/>
    </source>
</evidence>
<dbReference type="InterPro" id="IPR034756">
    <property type="entry name" value="T2SSM_b"/>
</dbReference>
<sequence>MIRPVSARERRLIALLILTALIAAGYFLIVAPVVAGFQSRAERFDRLALTYTHNLRTIATIPRLRREAELRRAASVSFVAAAGNAEAGREWLKDRLQRAVDSAGGAFREGSDAEASPGWARARASARMTLPQLAAALAHLQNQPPWLIVETVSITAGNVIVPGQAPSMDMEIEASIPLRPAAAR</sequence>
<gene>
    <name evidence="2" type="ORF">CVN68_21590</name>
</gene>
<proteinExistence type="predicted"/>
<name>A0A2K8MRX4_9SPHN</name>
<dbReference type="NCBIfam" id="NF040576">
    <property type="entry name" value="T2SS_GspM_XpsM"/>
    <property type="match status" value="1"/>
</dbReference>
<dbReference type="RefSeq" id="WP_100284020.1">
    <property type="nucleotide sequence ID" value="NZ_CP024923.1"/>
</dbReference>
<evidence type="ECO:0000256" key="1">
    <source>
        <dbReference type="SAM" id="Phobius"/>
    </source>
</evidence>
<keyword evidence="1" id="KW-0472">Membrane</keyword>
<protein>
    <recommendedName>
        <fullName evidence="4">General secretion pathway protein GspM</fullName>
    </recommendedName>
</protein>
<dbReference type="AlphaFoldDB" id="A0A2K8MRX4"/>
<organism evidence="2 3">
    <name type="scientific">Sphingomonas psychrotolerans</name>
    <dbReference type="NCBI Taxonomy" id="1327635"/>
    <lineage>
        <taxon>Bacteria</taxon>
        <taxon>Pseudomonadati</taxon>
        <taxon>Pseudomonadota</taxon>
        <taxon>Alphaproteobacteria</taxon>
        <taxon>Sphingomonadales</taxon>
        <taxon>Sphingomonadaceae</taxon>
        <taxon>Sphingomonas</taxon>
    </lineage>
</organism>
<dbReference type="Pfam" id="PF10741">
    <property type="entry name" value="T2SSM_b"/>
    <property type="match status" value="1"/>
</dbReference>
<keyword evidence="3" id="KW-1185">Reference proteome</keyword>
<evidence type="ECO:0008006" key="4">
    <source>
        <dbReference type="Google" id="ProtNLM"/>
    </source>
</evidence>
<feature type="transmembrane region" description="Helical" evidence="1">
    <location>
        <begin position="12"/>
        <end position="37"/>
    </location>
</feature>
<dbReference type="EMBL" id="CP024923">
    <property type="protein sequence ID" value="ATY34231.1"/>
    <property type="molecule type" value="Genomic_DNA"/>
</dbReference>